<feature type="transmembrane region" description="Helical" evidence="1">
    <location>
        <begin position="86"/>
        <end position="106"/>
    </location>
</feature>
<gene>
    <name evidence="2" type="ORF">GGR21_002281</name>
</gene>
<organism evidence="2 3">
    <name type="scientific">Dysgonomonas hofstadii</name>
    <dbReference type="NCBI Taxonomy" id="637886"/>
    <lineage>
        <taxon>Bacteria</taxon>
        <taxon>Pseudomonadati</taxon>
        <taxon>Bacteroidota</taxon>
        <taxon>Bacteroidia</taxon>
        <taxon>Bacteroidales</taxon>
        <taxon>Dysgonomonadaceae</taxon>
        <taxon>Dysgonomonas</taxon>
    </lineage>
</organism>
<protein>
    <submittedName>
        <fullName evidence="2">Uncharacterized Zn finger protein (UPF0148 family)</fullName>
    </submittedName>
</protein>
<proteinExistence type="predicted"/>
<keyword evidence="1" id="KW-0472">Membrane</keyword>
<evidence type="ECO:0000313" key="3">
    <source>
        <dbReference type="Proteomes" id="UP000555103"/>
    </source>
</evidence>
<name>A0A840CNX1_9BACT</name>
<dbReference type="Proteomes" id="UP000555103">
    <property type="component" value="Unassembled WGS sequence"/>
</dbReference>
<reference evidence="2 3" key="1">
    <citation type="submission" date="2020-08" db="EMBL/GenBank/DDBJ databases">
        <title>Genomic Encyclopedia of Type Strains, Phase IV (KMG-IV): sequencing the most valuable type-strain genomes for metagenomic binning, comparative biology and taxonomic classification.</title>
        <authorList>
            <person name="Goeker M."/>
        </authorList>
    </citation>
    <scope>NUCLEOTIDE SEQUENCE [LARGE SCALE GENOMIC DNA]</scope>
    <source>
        <strain evidence="2 3">DSM 104969</strain>
    </source>
</reference>
<sequence length="374" mass="42958">MADNDNENRCPLCGKPVHEGETFCRDCQEIAQNAYPDELLTHQELEEILEEEGEELLEEEQETVVEDNPVAAADIESSKTKNGKGLYIFFGVCLGLLIAVGIYSSLSFVEKKNREGTESNYWNQCIEENTPLAYSKYLVQYPDGKYSDEAQSRIRELREGERKEWETLRNTNNVDALFTFLRDHPETPYAREITLVIDSLSWITTSNENTAASYLAYLENVKLGRYSGEYEIKAKERYDYLSQLKPVEGEDLKEVKAVLDNFFKSLSSLNDKSFAKTIPDTIDKFYSSNGKTPKAVIDSLKTDLKNRKIKSVAYTYTSDSLDVIQDNKGIYFISVPVVEEFTYRDRKKKKDAIKYKVKIELTDKKLIRSISKIQ</sequence>
<evidence type="ECO:0000256" key="1">
    <source>
        <dbReference type="SAM" id="Phobius"/>
    </source>
</evidence>
<accession>A0A840CNX1</accession>
<evidence type="ECO:0000313" key="2">
    <source>
        <dbReference type="EMBL" id="MBB4036379.1"/>
    </source>
</evidence>
<keyword evidence="3" id="KW-1185">Reference proteome</keyword>
<dbReference type="AlphaFoldDB" id="A0A840CNX1"/>
<dbReference type="RefSeq" id="WP_183307279.1">
    <property type="nucleotide sequence ID" value="NZ_JACIEP010000007.1"/>
</dbReference>
<comment type="caution">
    <text evidence="2">The sequence shown here is derived from an EMBL/GenBank/DDBJ whole genome shotgun (WGS) entry which is preliminary data.</text>
</comment>
<keyword evidence="1" id="KW-0812">Transmembrane</keyword>
<dbReference type="EMBL" id="JACIEP010000007">
    <property type="protein sequence ID" value="MBB4036379.1"/>
    <property type="molecule type" value="Genomic_DNA"/>
</dbReference>
<keyword evidence="1" id="KW-1133">Transmembrane helix</keyword>